<dbReference type="GO" id="GO:0016887">
    <property type="term" value="F:ATP hydrolysis activity"/>
    <property type="evidence" value="ECO:0007669"/>
    <property type="project" value="InterPro"/>
</dbReference>
<dbReference type="Pfam" id="PF00005">
    <property type="entry name" value="ABC_tran"/>
    <property type="match status" value="1"/>
</dbReference>
<gene>
    <name evidence="5" type="ORF">SANT12839_100430</name>
</gene>
<dbReference type="InterPro" id="IPR017871">
    <property type="entry name" value="ABC_transporter-like_CS"/>
</dbReference>
<dbReference type="Proteomes" id="UP000299290">
    <property type="component" value="Unassembled WGS sequence"/>
</dbReference>
<feature type="domain" description="ABC transporter" evidence="4">
    <location>
        <begin position="6"/>
        <end position="237"/>
    </location>
</feature>
<dbReference type="PANTHER" id="PTHR42939:SF1">
    <property type="entry name" value="ABC TRANSPORTER ATP-BINDING PROTEIN ALBC-RELATED"/>
    <property type="match status" value="1"/>
</dbReference>
<proteinExistence type="predicted"/>
<evidence type="ECO:0000256" key="2">
    <source>
        <dbReference type="ARBA" id="ARBA00022741"/>
    </source>
</evidence>
<reference evidence="5 6" key="1">
    <citation type="journal article" date="2020" name="Int. J. Syst. Evol. Microbiol.">
        <title>Reclassification of Streptomyces castelarensis and Streptomyces sporoclivatus as later heterotypic synonyms of Streptomyces antimycoticus.</title>
        <authorList>
            <person name="Komaki H."/>
            <person name="Tamura T."/>
        </authorList>
    </citation>
    <scope>NUCLEOTIDE SEQUENCE [LARGE SCALE GENOMIC DNA]</scope>
    <source>
        <strain evidence="5 6">NBRC 12839</strain>
    </source>
</reference>
<dbReference type="GO" id="GO:0005524">
    <property type="term" value="F:ATP binding"/>
    <property type="evidence" value="ECO:0007669"/>
    <property type="project" value="UniProtKB-KW"/>
</dbReference>
<dbReference type="Gene3D" id="3.40.50.300">
    <property type="entry name" value="P-loop containing nucleotide triphosphate hydrolases"/>
    <property type="match status" value="1"/>
</dbReference>
<evidence type="ECO:0000313" key="6">
    <source>
        <dbReference type="Proteomes" id="UP000299290"/>
    </source>
</evidence>
<dbReference type="AlphaFoldDB" id="A0A4D4KJ06"/>
<name>A0A4D4KJ06_9ACTN</name>
<accession>A0A4D4KJ06</accession>
<keyword evidence="6" id="KW-1185">Reference proteome</keyword>
<organism evidence="5 6">
    <name type="scientific">Streptomyces antimycoticus</name>
    <dbReference type="NCBI Taxonomy" id="68175"/>
    <lineage>
        <taxon>Bacteria</taxon>
        <taxon>Bacillati</taxon>
        <taxon>Actinomycetota</taxon>
        <taxon>Actinomycetes</taxon>
        <taxon>Kitasatosporales</taxon>
        <taxon>Streptomycetaceae</taxon>
        <taxon>Streptomyces</taxon>
        <taxon>Streptomyces violaceusniger group</taxon>
    </lineage>
</organism>
<evidence type="ECO:0000259" key="4">
    <source>
        <dbReference type="PROSITE" id="PS50893"/>
    </source>
</evidence>
<dbReference type="SUPFAM" id="SSF52540">
    <property type="entry name" value="P-loop containing nucleoside triphosphate hydrolases"/>
    <property type="match status" value="1"/>
</dbReference>
<dbReference type="InterPro" id="IPR051782">
    <property type="entry name" value="ABC_Transporter_VariousFunc"/>
</dbReference>
<dbReference type="InterPro" id="IPR027417">
    <property type="entry name" value="P-loop_NTPase"/>
</dbReference>
<dbReference type="PROSITE" id="PS00211">
    <property type="entry name" value="ABC_TRANSPORTER_1"/>
    <property type="match status" value="1"/>
</dbReference>
<dbReference type="SMART" id="SM00382">
    <property type="entry name" value="AAA"/>
    <property type="match status" value="1"/>
</dbReference>
<keyword evidence="2" id="KW-0547">Nucleotide-binding</keyword>
<dbReference type="InterPro" id="IPR003593">
    <property type="entry name" value="AAA+_ATPase"/>
</dbReference>
<evidence type="ECO:0000256" key="3">
    <source>
        <dbReference type="ARBA" id="ARBA00022840"/>
    </source>
</evidence>
<dbReference type="InterPro" id="IPR003439">
    <property type="entry name" value="ABC_transporter-like_ATP-bd"/>
</dbReference>
<evidence type="ECO:0000313" key="5">
    <source>
        <dbReference type="EMBL" id="GDY49161.1"/>
    </source>
</evidence>
<keyword evidence="3 5" id="KW-0067">ATP-binding</keyword>
<dbReference type="PROSITE" id="PS50893">
    <property type="entry name" value="ABC_TRANSPORTER_2"/>
    <property type="match status" value="1"/>
</dbReference>
<protein>
    <submittedName>
        <fullName evidence="5">ABC transporter ATP-binding protein</fullName>
    </submittedName>
</protein>
<dbReference type="PANTHER" id="PTHR42939">
    <property type="entry name" value="ABC TRANSPORTER ATP-BINDING PROTEIN ALBC-RELATED"/>
    <property type="match status" value="1"/>
</dbReference>
<comment type="caution">
    <text evidence="5">The sequence shown here is derived from an EMBL/GenBank/DDBJ whole genome shotgun (WGS) entry which is preliminary data.</text>
</comment>
<evidence type="ECO:0000256" key="1">
    <source>
        <dbReference type="ARBA" id="ARBA00022448"/>
    </source>
</evidence>
<sequence length="253" mass="27744">MRLMALEFRGVSFRYNRKTTVLDSFDLRVSSPATVLLGPNGAGKSTLMALAASQLKPLDGTVTWKGRSPTARRDVTAYRKAVAWLPQHITPVPGLTVREQVAYAGWLKGMNRTDAWKASAVTLGRVGLDKLADRRSHQVSGGQLRRMGIAGALTHHSELILMDEPTAGLDPTQRKVFRSLLEQLADDVHILVSTHQTEDLADLYQHVVVLDRGTVRFHGTTAAFHAMADNADNVQGPRERAEAAYAQLVGEEI</sequence>
<dbReference type="EMBL" id="BJHV01000002">
    <property type="protein sequence ID" value="GDY49161.1"/>
    <property type="molecule type" value="Genomic_DNA"/>
</dbReference>
<keyword evidence="1" id="KW-0813">Transport</keyword>